<dbReference type="Proteomes" id="UP000195918">
    <property type="component" value="Unassembled WGS sequence"/>
</dbReference>
<sequence>MAVPQSGSNIYIHEDGHWSTSGVGPGTDRELSTQLLSI</sequence>
<feature type="region of interest" description="Disordered" evidence="1">
    <location>
        <begin position="1"/>
        <end position="38"/>
    </location>
</feature>
<evidence type="ECO:0000313" key="3">
    <source>
        <dbReference type="Proteomes" id="UP000195918"/>
    </source>
</evidence>
<keyword evidence="3" id="KW-1185">Reference proteome</keyword>
<evidence type="ECO:0000313" key="2">
    <source>
        <dbReference type="EMBL" id="SLM85764.1"/>
    </source>
</evidence>
<protein>
    <submittedName>
        <fullName evidence="2">Uncharacterized protein</fullName>
    </submittedName>
</protein>
<accession>A0A1X6WN62</accession>
<dbReference type="EMBL" id="FWFD01000009">
    <property type="protein sequence ID" value="SLM85764.1"/>
    <property type="molecule type" value="Genomic_DNA"/>
</dbReference>
<dbReference type="AlphaFoldDB" id="A0A1X6WN62"/>
<reference evidence="3" key="1">
    <citation type="submission" date="2017-02" db="EMBL/GenBank/DDBJ databases">
        <authorList>
            <person name="Dridi B."/>
        </authorList>
    </citation>
    <scope>NUCLEOTIDE SEQUENCE [LARGE SCALE GENOMIC DNA]</scope>
    <source>
        <strain evidence="3">bH819</strain>
    </source>
</reference>
<gene>
    <name evidence="2" type="ORF">FM121_06665</name>
</gene>
<name>A0A1X6WN62_9ENTE</name>
<organism evidence="2 3">
    <name type="scientific">Vagococcus fluvialis bH819</name>
    <dbReference type="NCBI Taxonomy" id="1255619"/>
    <lineage>
        <taxon>Bacteria</taxon>
        <taxon>Bacillati</taxon>
        <taxon>Bacillota</taxon>
        <taxon>Bacilli</taxon>
        <taxon>Lactobacillales</taxon>
        <taxon>Enterococcaceae</taxon>
        <taxon>Vagococcus</taxon>
    </lineage>
</organism>
<proteinExistence type="predicted"/>
<evidence type="ECO:0000256" key="1">
    <source>
        <dbReference type="SAM" id="MobiDB-lite"/>
    </source>
</evidence>